<evidence type="ECO:0000313" key="4">
    <source>
        <dbReference type="EMBL" id="MBH8566197.1"/>
    </source>
</evidence>
<feature type="repeat" description="TPR" evidence="1">
    <location>
        <begin position="47"/>
        <end position="80"/>
    </location>
</feature>
<dbReference type="Pfam" id="PF13424">
    <property type="entry name" value="TPR_12"/>
    <property type="match status" value="7"/>
</dbReference>
<feature type="repeat" description="TPR" evidence="1">
    <location>
        <begin position="167"/>
        <end position="200"/>
    </location>
</feature>
<dbReference type="SMART" id="SM00671">
    <property type="entry name" value="SEL1"/>
    <property type="match status" value="9"/>
</dbReference>
<evidence type="ECO:0000256" key="2">
    <source>
        <dbReference type="SAM" id="SignalP"/>
    </source>
</evidence>
<dbReference type="EMBL" id="JAECZC010000086">
    <property type="protein sequence ID" value="MBH8566197.1"/>
    <property type="molecule type" value="Genomic_DNA"/>
</dbReference>
<dbReference type="InterPro" id="IPR006597">
    <property type="entry name" value="Sel1-like"/>
</dbReference>
<accession>A0A8J7HV62</accession>
<feature type="chain" id="PRO_5035212573" evidence="2">
    <location>
        <begin position="27"/>
        <end position="1055"/>
    </location>
</feature>
<feature type="repeat" description="TPR" evidence="1">
    <location>
        <begin position="127"/>
        <end position="160"/>
    </location>
</feature>
<feature type="repeat" description="TPR" evidence="1">
    <location>
        <begin position="487"/>
        <end position="520"/>
    </location>
</feature>
<keyword evidence="5" id="KW-1185">Reference proteome</keyword>
<feature type="repeat" description="TPR" evidence="1">
    <location>
        <begin position="247"/>
        <end position="280"/>
    </location>
</feature>
<dbReference type="Proteomes" id="UP000632766">
    <property type="component" value="Unassembled WGS sequence"/>
</dbReference>
<dbReference type="PROSITE" id="PS50293">
    <property type="entry name" value="TPR_REGION"/>
    <property type="match status" value="12"/>
</dbReference>
<reference evidence="4 5" key="1">
    <citation type="journal article" date="2021" name="Int. J. Syst. Evol. Microbiol.">
        <title>Amazonocrinis nigriterrae gen. nov., sp. nov., Atlanticothrix silvestris gen. nov., sp. nov. and Dendronalium phyllosphericum gen. nov., sp. nov., nostocacean cyanobacteria from Brazilian environments.</title>
        <authorList>
            <person name="Alvarenga D.O."/>
            <person name="Andreote A.P.D."/>
            <person name="Branco L.H.Z."/>
            <person name="Delbaje E."/>
            <person name="Cruz R.B."/>
            <person name="Varani A.M."/>
            <person name="Fiore M.F."/>
        </authorList>
    </citation>
    <scope>NUCLEOTIDE SEQUENCE [LARGE SCALE GENOMIC DNA]</scope>
    <source>
        <strain evidence="4 5">CENA67</strain>
    </source>
</reference>
<organism evidence="4 5">
    <name type="scientific">Amazonocrinis nigriterrae CENA67</name>
    <dbReference type="NCBI Taxonomy" id="2794033"/>
    <lineage>
        <taxon>Bacteria</taxon>
        <taxon>Bacillati</taxon>
        <taxon>Cyanobacteriota</taxon>
        <taxon>Cyanophyceae</taxon>
        <taxon>Nostocales</taxon>
        <taxon>Nostocaceae</taxon>
        <taxon>Amazonocrinis</taxon>
        <taxon>Amazonocrinis nigriterrae</taxon>
    </lineage>
</organism>
<evidence type="ECO:0000313" key="5">
    <source>
        <dbReference type="Proteomes" id="UP000632766"/>
    </source>
</evidence>
<feature type="repeat" description="TPR" evidence="1">
    <location>
        <begin position="527"/>
        <end position="560"/>
    </location>
</feature>
<feature type="repeat" description="TPR" evidence="1">
    <location>
        <begin position="287"/>
        <end position="320"/>
    </location>
</feature>
<name>A0A8J7HV62_9NOST</name>
<feature type="repeat" description="TPR" evidence="1">
    <location>
        <begin position="207"/>
        <end position="240"/>
    </location>
</feature>
<dbReference type="InterPro" id="IPR011990">
    <property type="entry name" value="TPR-like_helical_dom_sf"/>
</dbReference>
<keyword evidence="1" id="KW-0802">TPR repeat</keyword>
<dbReference type="AlphaFoldDB" id="A0A8J7HV62"/>
<dbReference type="PANTHER" id="PTHR10098">
    <property type="entry name" value="RAPSYN-RELATED"/>
    <property type="match status" value="1"/>
</dbReference>
<feature type="domain" description="CHAT" evidence="3">
    <location>
        <begin position="766"/>
        <end position="1053"/>
    </location>
</feature>
<evidence type="ECO:0000256" key="1">
    <source>
        <dbReference type="PROSITE-ProRule" id="PRU00339"/>
    </source>
</evidence>
<gene>
    <name evidence="4" type="ORF">I8748_29250</name>
</gene>
<feature type="repeat" description="TPR" evidence="1">
    <location>
        <begin position="447"/>
        <end position="480"/>
    </location>
</feature>
<keyword evidence="2" id="KW-0732">Signal</keyword>
<proteinExistence type="predicted"/>
<dbReference type="Pfam" id="PF12770">
    <property type="entry name" value="CHAT"/>
    <property type="match status" value="1"/>
</dbReference>
<feature type="repeat" description="TPR" evidence="1">
    <location>
        <begin position="407"/>
        <end position="440"/>
    </location>
</feature>
<comment type="caution">
    <text evidence="4">The sequence shown here is derived from an EMBL/GenBank/DDBJ whole genome shotgun (WGS) entry which is preliminary data.</text>
</comment>
<feature type="signal peptide" evidence="2">
    <location>
        <begin position="1"/>
        <end position="26"/>
    </location>
</feature>
<dbReference type="InterPro" id="IPR024983">
    <property type="entry name" value="CHAT_dom"/>
</dbReference>
<protein>
    <submittedName>
        <fullName evidence="4">Tetratricopeptide repeat protein</fullName>
    </submittedName>
</protein>
<dbReference type="Gene3D" id="1.25.40.10">
    <property type="entry name" value="Tetratricopeptide repeat domain"/>
    <property type="match status" value="4"/>
</dbReference>
<dbReference type="RefSeq" id="WP_198127958.1">
    <property type="nucleotide sequence ID" value="NZ_JAECZC010000086.1"/>
</dbReference>
<feature type="repeat" description="TPR" evidence="1">
    <location>
        <begin position="367"/>
        <end position="400"/>
    </location>
</feature>
<dbReference type="PROSITE" id="PS50005">
    <property type="entry name" value="TPR"/>
    <property type="match status" value="13"/>
</dbReference>
<dbReference type="InterPro" id="IPR019734">
    <property type="entry name" value="TPR_rpt"/>
</dbReference>
<feature type="repeat" description="TPR" evidence="1">
    <location>
        <begin position="327"/>
        <end position="360"/>
    </location>
</feature>
<feature type="repeat" description="TPR" evidence="1">
    <location>
        <begin position="87"/>
        <end position="120"/>
    </location>
</feature>
<dbReference type="PANTHER" id="PTHR10098:SF108">
    <property type="entry name" value="TETRATRICOPEPTIDE REPEAT PROTEIN 28"/>
    <property type="match status" value="1"/>
</dbReference>
<evidence type="ECO:0000259" key="3">
    <source>
        <dbReference type="Pfam" id="PF12770"/>
    </source>
</evidence>
<dbReference type="SUPFAM" id="SSF48452">
    <property type="entry name" value="TPR-like"/>
    <property type="match status" value="3"/>
</dbReference>
<sequence length="1055" mass="115748">MQKTFYPLSLIAASLLLYLSHPLQLAAITPTIAQAQTPSNQNRKAQADRLNQLGIQQYRQGKLREALETFEKVLLIRREIGDKAGEGTTLNNLGVVYRSLGQYAKAIDYYQQALAIFKQIGDTAGVGRTLNNLGAVYDSQGQYAKAIDYYQQALAIFKQIGDTAGVGTILNNLGLVYDNQGQYAKAIEYYQQALAIIKQIGGTPVEGKILNNLGAVYKNQGQYAKAIEYYQQALVIRKQIGDTAGEATTLNNLGLVYDNQGQYAKAIDYYQQALAIFKQIGGTAGVGTILNNLGLVYDNQGQYAKAIEYYQQALAIVKQIGDTAGVGATLNNLGVVYDNQGQYAKAIDYYQQALVIRKQIGDTAGESTTLNNLGGVYKNQGQYAKAIEYYQQALAIFKQIVDTAGVGTILNNLGAVYDNQGQYAKAMEYYQQALVIRKQIGDTAGEATTLNNLGLVYDNQGQYAKAIDYYQQALVIAKQIGDTAGEGTTLSNLGEVYRSQGQYAKAIEYFQQALAIFKQIGDTAGEGTTFNNLGGVYDNQGQYAKAIDYYQQALVIAKQIGDTAGEGTTLSNIGYAFWQTGKLQQATETLRAGIKVSESLRIDLKDTDKISLIDTQLDSYKFLQQALIAQKQPEAALEISERSRARAFVELLASKFKSNTKVNSNPPTINQLKQIAKEQKATFVEYSIIREKFKTQKKSEWHESKLYIWVIKPTGEVTFHIKDITPLWQKDNTTLAELVTTSRQSVGVRGRGIFDIKFNPDNQQHQLKKLHELLIQPIADQLPLDPNQRVIFIPQDSLFQVPFAALQDQNGKYLIEKHTILTAPAIQVLDLTHKQQRQFPQSPDEMLIVGNPTMPKLPITVDPQQRTLKALPGAEREAKAIAQLFKTQAIIGKNATERAITQKLPQAKLIHLATHGLLDDFLGLGVPGAIALAPDTPPSNDDNGDGLLTAGEILDLQLSANLVVLSACDTGGGSISGDGVIGLSRSLISAGAESVLVSLWSVDDQSTAFLMTEFYQNLQKNLDKATALRMAMLATKEKYQSPLHWAAFTLIGESE</sequence>
<dbReference type="SMART" id="SM00028">
    <property type="entry name" value="TPR"/>
    <property type="match status" value="14"/>
</dbReference>